<dbReference type="PIRSF" id="PIRSF001589">
    <property type="entry name" value="Asn_synthetase_glu-h"/>
    <property type="match status" value="1"/>
</dbReference>
<comment type="pathway">
    <text evidence="1">Amino-acid biosynthesis; L-asparagine biosynthesis; L-asparagine from L-aspartate (L-Gln route): step 1/1.</text>
</comment>
<evidence type="ECO:0000256" key="1">
    <source>
        <dbReference type="ARBA" id="ARBA00005187"/>
    </source>
</evidence>
<dbReference type="Pfam" id="PF13537">
    <property type="entry name" value="GATase_7"/>
    <property type="match status" value="1"/>
</dbReference>
<dbReference type="NCBIfam" id="TIGR01536">
    <property type="entry name" value="asn_synth_AEB"/>
    <property type="match status" value="1"/>
</dbReference>
<dbReference type="InterPro" id="IPR006426">
    <property type="entry name" value="Asn_synth_AEB"/>
</dbReference>
<dbReference type="GO" id="GO:0006529">
    <property type="term" value="P:asparagine biosynthetic process"/>
    <property type="evidence" value="ECO:0007669"/>
    <property type="project" value="InterPro"/>
</dbReference>
<organism evidence="8 9">
    <name type="scientific">Thermosulfuriphilus ammonigenes</name>
    <dbReference type="NCBI Taxonomy" id="1936021"/>
    <lineage>
        <taxon>Bacteria</taxon>
        <taxon>Pseudomonadati</taxon>
        <taxon>Thermodesulfobacteriota</taxon>
        <taxon>Thermodesulfobacteria</taxon>
        <taxon>Thermodesulfobacteriales</taxon>
        <taxon>Thermodesulfobacteriaceae</taxon>
        <taxon>Thermosulfuriphilus</taxon>
    </lineage>
</organism>
<evidence type="ECO:0000313" key="8">
    <source>
        <dbReference type="EMBL" id="QIJ70771.1"/>
    </source>
</evidence>
<accession>A0A6G7PTC7</accession>
<dbReference type="InterPro" id="IPR017932">
    <property type="entry name" value="GATase_2_dom"/>
</dbReference>
<dbReference type="GO" id="GO:0005829">
    <property type="term" value="C:cytosol"/>
    <property type="evidence" value="ECO:0007669"/>
    <property type="project" value="TreeGrafter"/>
</dbReference>
<comment type="similarity">
    <text evidence="2">Belongs to the asparagine synthetase family.</text>
</comment>
<dbReference type="GO" id="GO:0004066">
    <property type="term" value="F:asparagine synthase (glutamine-hydrolyzing) activity"/>
    <property type="evidence" value="ECO:0007669"/>
    <property type="project" value="UniProtKB-EC"/>
</dbReference>
<evidence type="ECO:0000256" key="5">
    <source>
        <dbReference type="ARBA" id="ARBA00022840"/>
    </source>
</evidence>
<dbReference type="GO" id="GO:0005524">
    <property type="term" value="F:ATP binding"/>
    <property type="evidence" value="ECO:0007669"/>
    <property type="project" value="UniProtKB-KW"/>
</dbReference>
<evidence type="ECO:0000256" key="4">
    <source>
        <dbReference type="ARBA" id="ARBA00022741"/>
    </source>
</evidence>
<dbReference type="CDD" id="cd00712">
    <property type="entry name" value="AsnB"/>
    <property type="match status" value="1"/>
</dbReference>
<comment type="catalytic activity">
    <reaction evidence="7">
        <text>L-aspartate + L-glutamine + ATP + H2O = L-asparagine + L-glutamate + AMP + diphosphate + H(+)</text>
        <dbReference type="Rhea" id="RHEA:12228"/>
        <dbReference type="ChEBI" id="CHEBI:15377"/>
        <dbReference type="ChEBI" id="CHEBI:15378"/>
        <dbReference type="ChEBI" id="CHEBI:29985"/>
        <dbReference type="ChEBI" id="CHEBI:29991"/>
        <dbReference type="ChEBI" id="CHEBI:30616"/>
        <dbReference type="ChEBI" id="CHEBI:33019"/>
        <dbReference type="ChEBI" id="CHEBI:58048"/>
        <dbReference type="ChEBI" id="CHEBI:58359"/>
        <dbReference type="ChEBI" id="CHEBI:456215"/>
        <dbReference type="EC" id="6.3.5.4"/>
    </reaction>
</comment>
<dbReference type="InterPro" id="IPR029055">
    <property type="entry name" value="Ntn_hydrolases_N"/>
</dbReference>
<evidence type="ECO:0000256" key="6">
    <source>
        <dbReference type="ARBA" id="ARBA00022962"/>
    </source>
</evidence>
<evidence type="ECO:0000313" key="9">
    <source>
        <dbReference type="Proteomes" id="UP000502179"/>
    </source>
</evidence>
<gene>
    <name evidence="8" type="primary">asnB</name>
    <name evidence="8" type="ORF">G4V39_00135</name>
</gene>
<dbReference type="InterPro" id="IPR001962">
    <property type="entry name" value="Asn_synthase"/>
</dbReference>
<dbReference type="Gene3D" id="3.60.20.10">
    <property type="entry name" value="Glutamine Phosphoribosylpyrophosphate, subunit 1, domain 1"/>
    <property type="match status" value="1"/>
</dbReference>
<dbReference type="EC" id="6.3.5.4" evidence="3"/>
<dbReference type="InterPro" id="IPR051786">
    <property type="entry name" value="ASN_synthetase/amidase"/>
</dbReference>
<keyword evidence="5" id="KW-0067">ATP-binding</keyword>
<reference evidence="8 9" key="1">
    <citation type="submission" date="2020-02" db="EMBL/GenBank/DDBJ databases">
        <title>Genome analysis of Thermosulfuriphilus ammonigenes ST65T, an anaerobic thermophilic chemolithoautotrophic bacterium isolated from a deep-sea hydrothermal vent.</title>
        <authorList>
            <person name="Slobodkina G."/>
            <person name="Allioux M."/>
            <person name="Merkel A."/>
            <person name="Alain K."/>
            <person name="Jebbar M."/>
            <person name="Slobodkin A."/>
        </authorList>
    </citation>
    <scope>NUCLEOTIDE SEQUENCE [LARGE SCALE GENOMIC DNA]</scope>
    <source>
        <strain evidence="8 9">ST65</strain>
    </source>
</reference>
<dbReference type="Pfam" id="PF00733">
    <property type="entry name" value="Asn_synthase"/>
    <property type="match status" value="1"/>
</dbReference>
<dbReference type="SUPFAM" id="SSF52402">
    <property type="entry name" value="Adenine nucleotide alpha hydrolases-like"/>
    <property type="match status" value="1"/>
</dbReference>
<evidence type="ECO:0000256" key="3">
    <source>
        <dbReference type="ARBA" id="ARBA00012737"/>
    </source>
</evidence>
<dbReference type="InterPro" id="IPR014729">
    <property type="entry name" value="Rossmann-like_a/b/a_fold"/>
</dbReference>
<protein>
    <recommendedName>
        <fullName evidence="3">asparagine synthase (glutamine-hydrolyzing)</fullName>
        <ecNumber evidence="3">6.3.5.4</ecNumber>
    </recommendedName>
</protein>
<evidence type="ECO:0000256" key="7">
    <source>
        <dbReference type="ARBA" id="ARBA00048741"/>
    </source>
</evidence>
<sequence>MCGIFGAVSLGETALKDVDFKSLLDILEHRGPDDSGFVFIDSGRFNPRGYTIWEAFSESRFSHLSPLLPLIDSPAGSKAIKEGHWDVFLGHRRLAVIDPTPTGHQPMSDPSRTYWIIYNGEIYNFSEIREELLKRGYQFRGRSDTEVVLFSYIEWGAECVKKFNGMFALAIWDGKRRELFLARDRYGIKPLYYAIWNELFLFSSEIKAILAWPGFPREVNLTALNEYFTFQNLFRYHTLFDKVFLLPPANIAFVSYEKGFRQYSYWDYHFVAQNGSRQEKDILCDLHDLLKQSVKRQLVSDVPLGSYLSGGMDSGSIVALASQEIPRLATFTAGFEVSRAEGIEKSFDERRDAELISYHFGTEHYEQVIHAGDISWALPKVVWHLEDLRLGMSYPNFYISRLASRFVKVCLSGGGGDELFGGYPWRYYRVFRSLSRDDFLRQYYDFWQRLIKDEDKRIFFHSQIWQDTFRTEPFEVFSQVFTYNPLLKYDSPEDHVANCLYFEAKTFLHGLFIVGDKLSMANSLEERFPFMDNDLVDFAMQVPVKFKLGNLEKMVKMDENELNKLKKYYFQFDDGKNILRKAMSSLLPPEITWRRKQGFSPPEASWYRDENAAYVKKLLLDSQVKYKDYINQSYLENILREHFSGKTNHRLLIWSLLCFETWLQVFFD</sequence>
<dbReference type="AlphaFoldDB" id="A0A6G7PTC7"/>
<dbReference type="PROSITE" id="PS51278">
    <property type="entry name" value="GATASE_TYPE_2"/>
    <property type="match status" value="1"/>
</dbReference>
<dbReference type="RefSeq" id="WP_166030994.1">
    <property type="nucleotide sequence ID" value="NZ_CP048877.1"/>
</dbReference>
<dbReference type="Gene3D" id="3.40.50.620">
    <property type="entry name" value="HUPs"/>
    <property type="match status" value="1"/>
</dbReference>
<dbReference type="PANTHER" id="PTHR43284">
    <property type="entry name" value="ASPARAGINE SYNTHETASE (GLUTAMINE-HYDROLYZING)"/>
    <property type="match status" value="1"/>
</dbReference>
<evidence type="ECO:0000256" key="2">
    <source>
        <dbReference type="ARBA" id="ARBA00005752"/>
    </source>
</evidence>
<name>A0A6G7PTC7_9BACT</name>
<dbReference type="InterPro" id="IPR033738">
    <property type="entry name" value="AsnB_N"/>
</dbReference>
<dbReference type="KEGG" id="tav:G4V39_00135"/>
<keyword evidence="6" id="KW-0315">Glutamine amidotransferase</keyword>
<keyword evidence="8" id="KW-0436">Ligase</keyword>
<keyword evidence="9" id="KW-1185">Reference proteome</keyword>
<dbReference type="SUPFAM" id="SSF56235">
    <property type="entry name" value="N-terminal nucleophile aminohydrolases (Ntn hydrolases)"/>
    <property type="match status" value="1"/>
</dbReference>
<keyword evidence="4" id="KW-0547">Nucleotide-binding</keyword>
<dbReference type="Proteomes" id="UP000502179">
    <property type="component" value="Chromosome"/>
</dbReference>
<dbReference type="PANTHER" id="PTHR43284:SF1">
    <property type="entry name" value="ASPARAGINE SYNTHETASE"/>
    <property type="match status" value="1"/>
</dbReference>
<dbReference type="CDD" id="cd01991">
    <property type="entry name" value="Asn_synthase_B_C"/>
    <property type="match status" value="1"/>
</dbReference>
<dbReference type="EMBL" id="CP048877">
    <property type="protein sequence ID" value="QIJ70771.1"/>
    <property type="molecule type" value="Genomic_DNA"/>
</dbReference>
<proteinExistence type="inferred from homology"/>